<evidence type="ECO:0000256" key="1">
    <source>
        <dbReference type="SAM" id="MobiDB-lite"/>
    </source>
</evidence>
<dbReference type="RefSeq" id="WP_198279105.1">
    <property type="nucleotide sequence ID" value="NZ_JAEEAQ010000272.1"/>
</dbReference>
<gene>
    <name evidence="2" type="ORF">JBF12_25405</name>
</gene>
<reference evidence="2 3" key="1">
    <citation type="submission" date="2020-12" db="EMBL/GenBank/DDBJ databases">
        <authorList>
            <person name="Kusuma A.B."/>
            <person name="Nouioui I."/>
            <person name="Goodfellow M."/>
        </authorList>
    </citation>
    <scope>NUCLEOTIDE SEQUENCE [LARGE SCALE GENOMIC DNA]</scope>
    <source>
        <strain evidence="2 3">DSM 41764</strain>
    </source>
</reference>
<evidence type="ECO:0000313" key="3">
    <source>
        <dbReference type="Proteomes" id="UP000638849"/>
    </source>
</evidence>
<accession>A0ABS0RG44</accession>
<organism evidence="2 3">
    <name type="scientific">Streptomyces javensis</name>
    <dbReference type="NCBI Taxonomy" id="114698"/>
    <lineage>
        <taxon>Bacteria</taxon>
        <taxon>Bacillati</taxon>
        <taxon>Actinomycetota</taxon>
        <taxon>Actinomycetes</taxon>
        <taxon>Kitasatosporales</taxon>
        <taxon>Streptomycetaceae</taxon>
        <taxon>Streptomyces</taxon>
        <taxon>Streptomyces violaceusniger group</taxon>
    </lineage>
</organism>
<dbReference type="NCBIfam" id="NF038083">
    <property type="entry name" value="CU044_5270_fam"/>
    <property type="match status" value="1"/>
</dbReference>
<evidence type="ECO:0000313" key="2">
    <source>
        <dbReference type="EMBL" id="MBI0316260.1"/>
    </source>
</evidence>
<comment type="caution">
    <text evidence="2">The sequence shown here is derived from an EMBL/GenBank/DDBJ whole genome shotgun (WGS) entry which is preliminary data.</text>
</comment>
<dbReference type="InterPro" id="IPR047789">
    <property type="entry name" value="CU044_5270-like"/>
</dbReference>
<feature type="region of interest" description="Disordered" evidence="1">
    <location>
        <begin position="143"/>
        <end position="180"/>
    </location>
</feature>
<protein>
    <submittedName>
        <fullName evidence="2">CU044_5270 family protein</fullName>
    </submittedName>
</protein>
<dbReference type="Proteomes" id="UP000638849">
    <property type="component" value="Unassembled WGS sequence"/>
</dbReference>
<sequence>MTDELDLLREANPVSADTGPWRDRPLNARAELLLRRLPSQDRGRRTVRRVVWSLEAAAAATVLALALTVSGTPSSAVAASRPVPLVAHVSRADVSLTEIVRRARAAAEESPGRSERGSHFQSWALSMKSGEDAVTLPRESLTRWNADGSGSTLEVATDPRHPGRPVIEDGPPPRTVHDGKVLSEERYPPGINGANESYFEDPPTGASALREYLAVWTPDADRDPAELLSAVGSFLTVWTPGPRQRADIATLLSGLEGLRPAGRVTDRLGREGQGFRFTGTPGGRYLIVLDPDDGRVLDIEETFTRDAPEYRVKAGDVMSYTAYISLSLIHL</sequence>
<keyword evidence="3" id="KW-1185">Reference proteome</keyword>
<dbReference type="EMBL" id="JAEEAQ010000272">
    <property type="protein sequence ID" value="MBI0316260.1"/>
    <property type="molecule type" value="Genomic_DNA"/>
</dbReference>
<proteinExistence type="predicted"/>
<feature type="non-terminal residue" evidence="2">
    <location>
        <position position="331"/>
    </location>
</feature>
<name>A0ABS0RG44_9ACTN</name>